<evidence type="ECO:0000256" key="2">
    <source>
        <dbReference type="SAM" id="SignalP"/>
    </source>
</evidence>
<feature type="signal peptide" evidence="2">
    <location>
        <begin position="1"/>
        <end position="24"/>
    </location>
</feature>
<gene>
    <name evidence="3" type="ORF">GCM10011394_03970</name>
</gene>
<feature type="chain" id="PRO_5045039818" description="PepSY domain-containing protein" evidence="2">
    <location>
        <begin position="25"/>
        <end position="132"/>
    </location>
</feature>
<evidence type="ECO:0000313" key="4">
    <source>
        <dbReference type="Proteomes" id="UP000599009"/>
    </source>
</evidence>
<dbReference type="EMBL" id="BMME01000001">
    <property type="protein sequence ID" value="GGJ98247.1"/>
    <property type="molecule type" value="Genomic_DNA"/>
</dbReference>
<feature type="compositionally biased region" description="Basic and acidic residues" evidence="1">
    <location>
        <begin position="96"/>
        <end position="118"/>
    </location>
</feature>
<evidence type="ECO:0000313" key="3">
    <source>
        <dbReference type="EMBL" id="GGJ98247.1"/>
    </source>
</evidence>
<feature type="region of interest" description="Disordered" evidence="1">
    <location>
        <begin position="23"/>
        <end position="132"/>
    </location>
</feature>
<proteinExistence type="predicted"/>
<keyword evidence="4" id="KW-1185">Reference proteome</keyword>
<evidence type="ECO:0008006" key="5">
    <source>
        <dbReference type="Google" id="ProtNLM"/>
    </source>
</evidence>
<reference evidence="4" key="1">
    <citation type="journal article" date="2019" name="Int. J. Syst. Evol. Microbiol.">
        <title>The Global Catalogue of Microorganisms (GCM) 10K type strain sequencing project: providing services to taxonomists for standard genome sequencing and annotation.</title>
        <authorList>
            <consortium name="The Broad Institute Genomics Platform"/>
            <consortium name="The Broad Institute Genome Sequencing Center for Infectious Disease"/>
            <person name="Wu L."/>
            <person name="Ma J."/>
        </authorList>
    </citation>
    <scope>NUCLEOTIDE SEQUENCE [LARGE SCALE GENOMIC DNA]</scope>
    <source>
        <strain evidence="4">CGMCC 1.8985</strain>
    </source>
</reference>
<sequence>MTACRLFPVLCLAAAFTLAGVAQADEGRRQARGADAPPRAADRGARPAPPAARLAPPARPARASRQDALADSVRRVQSRTGGQVLSAERVPFGGRDINRVKVVDDRGRVRVYMDDPASRPRRPPRPTRGDDD</sequence>
<feature type="compositionally biased region" description="Low complexity" evidence="1">
    <location>
        <begin position="51"/>
        <end position="67"/>
    </location>
</feature>
<comment type="caution">
    <text evidence="3">The sequence shown here is derived from an EMBL/GenBank/DDBJ whole genome shotgun (WGS) entry which is preliminary data.</text>
</comment>
<evidence type="ECO:0000256" key="1">
    <source>
        <dbReference type="SAM" id="MobiDB-lite"/>
    </source>
</evidence>
<organism evidence="3 4">
    <name type="scientific">Luteimonas terricola</name>
    <dbReference type="NCBI Taxonomy" id="645597"/>
    <lineage>
        <taxon>Bacteria</taxon>
        <taxon>Pseudomonadati</taxon>
        <taxon>Pseudomonadota</taxon>
        <taxon>Gammaproteobacteria</taxon>
        <taxon>Lysobacterales</taxon>
        <taxon>Lysobacteraceae</taxon>
        <taxon>Luteimonas</taxon>
    </lineage>
</organism>
<dbReference type="RefSeq" id="WP_370465091.1">
    <property type="nucleotide sequence ID" value="NZ_BMME01000001.1"/>
</dbReference>
<keyword evidence="2" id="KW-0732">Signal</keyword>
<accession>A0ABQ2E6J8</accession>
<name>A0ABQ2E6J8_9GAMM</name>
<protein>
    <recommendedName>
        <fullName evidence="5">PepSY domain-containing protein</fullName>
    </recommendedName>
</protein>
<dbReference type="Proteomes" id="UP000599009">
    <property type="component" value="Unassembled WGS sequence"/>
</dbReference>